<dbReference type="Proteomes" id="UP000663844">
    <property type="component" value="Unassembled WGS sequence"/>
</dbReference>
<dbReference type="EMBL" id="CAJOBB010002075">
    <property type="protein sequence ID" value="CAF3935533.1"/>
    <property type="molecule type" value="Genomic_DNA"/>
</dbReference>
<dbReference type="EMBL" id="CAJNOE010000513">
    <property type="protein sequence ID" value="CAF1251254.1"/>
    <property type="molecule type" value="Genomic_DNA"/>
</dbReference>
<dbReference type="Proteomes" id="UP000663860">
    <property type="component" value="Unassembled WGS sequence"/>
</dbReference>
<comment type="caution">
    <text evidence="3">The sequence shown here is derived from an EMBL/GenBank/DDBJ whole genome shotgun (WGS) entry which is preliminary data.</text>
</comment>
<keyword evidence="1" id="KW-0812">Transmembrane</keyword>
<organism evidence="3 8">
    <name type="scientific">Adineta steineri</name>
    <dbReference type="NCBI Taxonomy" id="433720"/>
    <lineage>
        <taxon>Eukaryota</taxon>
        <taxon>Metazoa</taxon>
        <taxon>Spiralia</taxon>
        <taxon>Gnathifera</taxon>
        <taxon>Rotifera</taxon>
        <taxon>Eurotatoria</taxon>
        <taxon>Bdelloidea</taxon>
        <taxon>Adinetida</taxon>
        <taxon>Adinetidae</taxon>
        <taxon>Adineta</taxon>
    </lineage>
</organism>
<proteinExistence type="predicted"/>
<evidence type="ECO:0000313" key="2">
    <source>
        <dbReference type="EMBL" id="CAF1084228.1"/>
    </source>
</evidence>
<evidence type="ECO:0000313" key="7">
    <source>
        <dbReference type="EMBL" id="CAF3935533.1"/>
    </source>
</evidence>
<protein>
    <submittedName>
        <fullName evidence="3">Uncharacterized protein</fullName>
    </submittedName>
</protein>
<dbReference type="Proteomes" id="UP000663868">
    <property type="component" value="Unassembled WGS sequence"/>
</dbReference>
<accession>A0A815A1T7</accession>
<dbReference type="Proteomes" id="UP000663845">
    <property type="component" value="Unassembled WGS sequence"/>
</dbReference>
<dbReference type="Proteomes" id="UP000663881">
    <property type="component" value="Unassembled WGS sequence"/>
</dbReference>
<evidence type="ECO:0000313" key="4">
    <source>
        <dbReference type="EMBL" id="CAF1275741.1"/>
    </source>
</evidence>
<dbReference type="Proteomes" id="UP000663891">
    <property type="component" value="Unassembled WGS sequence"/>
</dbReference>
<evidence type="ECO:0000313" key="3">
    <source>
        <dbReference type="EMBL" id="CAF1251254.1"/>
    </source>
</evidence>
<dbReference type="EMBL" id="CAJNOG010000508">
    <property type="protein sequence ID" value="CAF1275741.1"/>
    <property type="molecule type" value="Genomic_DNA"/>
</dbReference>
<dbReference type="OrthoDB" id="10074577at2759"/>
<keyword evidence="1" id="KW-1133">Transmembrane helix</keyword>
<evidence type="ECO:0000313" key="5">
    <source>
        <dbReference type="EMBL" id="CAF3677643.1"/>
    </source>
</evidence>
<evidence type="ECO:0000313" key="6">
    <source>
        <dbReference type="EMBL" id="CAF3685860.1"/>
    </source>
</evidence>
<dbReference type="EMBL" id="CAJOAZ010000624">
    <property type="protein sequence ID" value="CAF3685860.1"/>
    <property type="molecule type" value="Genomic_DNA"/>
</dbReference>
<feature type="transmembrane region" description="Helical" evidence="1">
    <location>
        <begin position="7"/>
        <end position="24"/>
    </location>
</feature>
<dbReference type="EMBL" id="CAJOAY010000494">
    <property type="protein sequence ID" value="CAF3677643.1"/>
    <property type="molecule type" value="Genomic_DNA"/>
</dbReference>
<name>A0A815A1T7_9BILA</name>
<sequence>MANKRSFLYITILIILFVMIDQTYEMSLDCQEDCKLRKQLEHNEKASQICRDECELFGLLTKQDEKLGEHHEYKLF</sequence>
<reference evidence="3" key="1">
    <citation type="submission" date="2021-02" db="EMBL/GenBank/DDBJ databases">
        <authorList>
            <person name="Nowell W R."/>
        </authorList>
    </citation>
    <scope>NUCLEOTIDE SEQUENCE</scope>
</reference>
<keyword evidence="1" id="KW-0472">Membrane</keyword>
<dbReference type="EMBL" id="CAJNON010000189">
    <property type="protein sequence ID" value="CAF1084228.1"/>
    <property type="molecule type" value="Genomic_DNA"/>
</dbReference>
<evidence type="ECO:0000313" key="8">
    <source>
        <dbReference type="Proteomes" id="UP000663860"/>
    </source>
</evidence>
<evidence type="ECO:0000256" key="1">
    <source>
        <dbReference type="SAM" id="Phobius"/>
    </source>
</evidence>
<gene>
    <name evidence="3" type="ORF">IZO911_LOCUS31360</name>
    <name evidence="4" type="ORF">JYZ213_LOCUS30947</name>
    <name evidence="7" type="ORF">KXQ929_LOCUS24716</name>
    <name evidence="5" type="ORF">OKA104_LOCUS10896</name>
    <name evidence="6" type="ORF">OXD698_LOCUS11247</name>
    <name evidence="2" type="ORF">VCS650_LOCUS19190</name>
</gene>
<dbReference type="AlphaFoldDB" id="A0A815A1T7"/>